<dbReference type="InterPro" id="IPR036388">
    <property type="entry name" value="WH-like_DNA-bd_sf"/>
</dbReference>
<dbReference type="Pfam" id="PF01978">
    <property type="entry name" value="TrmB"/>
    <property type="match status" value="1"/>
</dbReference>
<protein>
    <recommendedName>
        <fullName evidence="1">Transcription regulator TrmB N-terminal domain-containing protein</fullName>
    </recommendedName>
</protein>
<dbReference type="Gene3D" id="1.10.10.10">
    <property type="entry name" value="Winged helix-like DNA-binding domain superfamily/Winged helix DNA-binding domain"/>
    <property type="match status" value="1"/>
</dbReference>
<proteinExistence type="predicted"/>
<dbReference type="Proteomes" id="UP000176413">
    <property type="component" value="Unassembled WGS sequence"/>
</dbReference>
<dbReference type="InterPro" id="IPR011991">
    <property type="entry name" value="ArsR-like_HTH"/>
</dbReference>
<evidence type="ECO:0000313" key="2">
    <source>
        <dbReference type="EMBL" id="OGH69350.1"/>
    </source>
</evidence>
<name>A0A1F6MCP8_9BACT</name>
<reference evidence="2 3" key="1">
    <citation type="journal article" date="2016" name="Nat. Commun.">
        <title>Thousands of microbial genomes shed light on interconnected biogeochemical processes in an aquifer system.</title>
        <authorList>
            <person name="Anantharaman K."/>
            <person name="Brown C.T."/>
            <person name="Hug L.A."/>
            <person name="Sharon I."/>
            <person name="Castelle C.J."/>
            <person name="Probst A.J."/>
            <person name="Thomas B.C."/>
            <person name="Singh A."/>
            <person name="Wilkins M.J."/>
            <person name="Karaoz U."/>
            <person name="Brodie E.L."/>
            <person name="Williams K.H."/>
            <person name="Hubbard S.S."/>
            <person name="Banfield J.F."/>
        </authorList>
    </citation>
    <scope>NUCLEOTIDE SEQUENCE [LARGE SCALE GENOMIC DNA]</scope>
</reference>
<dbReference type="InterPro" id="IPR002831">
    <property type="entry name" value="Tscrpt_reg_TrmB_N"/>
</dbReference>
<feature type="domain" description="Transcription regulator TrmB N-terminal" evidence="1">
    <location>
        <begin position="8"/>
        <end position="76"/>
    </location>
</feature>
<gene>
    <name evidence="2" type="ORF">A3D53_01085</name>
</gene>
<dbReference type="CDD" id="cd00090">
    <property type="entry name" value="HTH_ARSR"/>
    <property type="match status" value="1"/>
</dbReference>
<dbReference type="SUPFAM" id="SSF46785">
    <property type="entry name" value="Winged helix' DNA-binding domain"/>
    <property type="match status" value="1"/>
</dbReference>
<evidence type="ECO:0000259" key="1">
    <source>
        <dbReference type="Pfam" id="PF01978"/>
    </source>
</evidence>
<dbReference type="AlphaFoldDB" id="A0A1F6MCP8"/>
<organism evidence="2 3">
    <name type="scientific">Candidatus Magasanikbacteria bacterium RIFCSPHIGHO2_02_FULL_45_10</name>
    <dbReference type="NCBI Taxonomy" id="1798679"/>
    <lineage>
        <taxon>Bacteria</taxon>
        <taxon>Candidatus Magasanikiibacteriota</taxon>
    </lineage>
</organism>
<evidence type="ECO:0000313" key="3">
    <source>
        <dbReference type="Proteomes" id="UP000176413"/>
    </source>
</evidence>
<comment type="caution">
    <text evidence="2">The sequence shown here is derived from an EMBL/GenBank/DDBJ whole genome shotgun (WGS) entry which is preliminary data.</text>
</comment>
<dbReference type="EMBL" id="MFQA01000004">
    <property type="protein sequence ID" value="OGH69350.1"/>
    <property type="molecule type" value="Genomic_DNA"/>
</dbReference>
<accession>A0A1F6MCP8</accession>
<dbReference type="PANTHER" id="PTHR34293:SF1">
    <property type="entry name" value="HTH-TYPE TRANSCRIPTIONAL REGULATOR TRMBL2"/>
    <property type="match status" value="1"/>
</dbReference>
<dbReference type="InterPro" id="IPR036390">
    <property type="entry name" value="WH_DNA-bd_sf"/>
</dbReference>
<sequence length="249" mass="28716">MEKWNKYLSLLGLHDSEITVYLNVLKSGPSPVQDIAKETKLSRVTVYSAIGELTKQGLMTSVEKGKKQVYAAEPPERIVSLADTKMNSLKTIMHEIKDNIDELKLVQSGDKPIVKMFEGLEAFGAIQEDVLSQEKNINLVCEFGNLDEIEQVYPYEKGVRETFFKKLSKMKMKRNLIFLSKEKKEKYTEDNKTIKFLNNDHQFYGDIFFYNDTIWLSSFKSKQISVMIKSKEIKDTLQAAFDLLWESLA</sequence>
<dbReference type="InterPro" id="IPR051797">
    <property type="entry name" value="TrmB-like"/>
</dbReference>
<dbReference type="PANTHER" id="PTHR34293">
    <property type="entry name" value="HTH-TYPE TRANSCRIPTIONAL REGULATOR TRMBL2"/>
    <property type="match status" value="1"/>
</dbReference>